<dbReference type="Pfam" id="PF13558">
    <property type="entry name" value="SbcC_Walker_B"/>
    <property type="match status" value="1"/>
</dbReference>
<protein>
    <recommendedName>
        <fullName evidence="3">Nuclease SbcCD subunit C</fullName>
    </recommendedName>
</protein>
<keyword evidence="4" id="KW-0175">Coiled coil</keyword>
<evidence type="ECO:0000256" key="2">
    <source>
        <dbReference type="ARBA" id="ARBA00011322"/>
    </source>
</evidence>
<evidence type="ECO:0000256" key="4">
    <source>
        <dbReference type="SAM" id="Coils"/>
    </source>
</evidence>
<dbReference type="Proteomes" id="UP000501076">
    <property type="component" value="Plasmid pFDU301A"/>
</dbReference>
<dbReference type="InterPro" id="IPR027417">
    <property type="entry name" value="P-loop_NTPase"/>
</dbReference>
<dbReference type="SUPFAM" id="SSF52540">
    <property type="entry name" value="P-loop containing nucleoside triphosphate hydrolases"/>
    <property type="match status" value="2"/>
</dbReference>
<keyword evidence="6" id="KW-0614">Plasmid</keyword>
<feature type="coiled-coil region" evidence="4">
    <location>
        <begin position="552"/>
        <end position="631"/>
    </location>
</feature>
<dbReference type="SUPFAM" id="SSF75712">
    <property type="entry name" value="Rad50 coiled-coil Zn hook"/>
    <property type="match status" value="1"/>
</dbReference>
<dbReference type="EMBL" id="CP045273">
    <property type="protein sequence ID" value="QJX80699.1"/>
    <property type="molecule type" value="Genomic_DNA"/>
</dbReference>
<evidence type="ECO:0000313" key="6">
    <source>
        <dbReference type="EMBL" id="QJX80699.1"/>
    </source>
</evidence>
<dbReference type="GO" id="GO:0016887">
    <property type="term" value="F:ATP hydrolysis activity"/>
    <property type="evidence" value="ECO:0007669"/>
    <property type="project" value="InterPro"/>
</dbReference>
<evidence type="ECO:0000256" key="3">
    <source>
        <dbReference type="ARBA" id="ARBA00013368"/>
    </source>
</evidence>
<dbReference type="InterPro" id="IPR038729">
    <property type="entry name" value="Rad50/SbcC_AAA"/>
</dbReference>
<evidence type="ECO:0000256" key="1">
    <source>
        <dbReference type="ARBA" id="ARBA00006930"/>
    </source>
</evidence>
<evidence type="ECO:0000259" key="5">
    <source>
        <dbReference type="Pfam" id="PF13476"/>
    </source>
</evidence>
<feature type="domain" description="Rad50/SbcC-type AAA" evidence="5">
    <location>
        <begin position="21"/>
        <end position="188"/>
    </location>
</feature>
<dbReference type="Pfam" id="PF13476">
    <property type="entry name" value="AAA_23"/>
    <property type="match status" value="1"/>
</dbReference>
<dbReference type="AlphaFoldDB" id="A0A6M6E6F0"/>
<feature type="coiled-coil region" evidence="4">
    <location>
        <begin position="425"/>
        <end position="524"/>
    </location>
</feature>
<geneLocation type="plasmid" evidence="7">
    <name>pfdu301a</name>
</geneLocation>
<reference evidence="6 7" key="1">
    <citation type="submission" date="2019-10" db="EMBL/GenBank/DDBJ databases">
        <title>Complete genome sequences for adaption low water activity.</title>
        <authorList>
            <person name="Zhao L."/>
            <person name="Zhong J."/>
        </authorList>
    </citation>
    <scope>NUCLEOTIDE SEQUENCE [LARGE SCALE GENOMIC DNA]</scope>
    <source>
        <strain evidence="6 7">FDU301</strain>
        <plasmid evidence="7">pfdu301a</plasmid>
    </source>
</reference>
<dbReference type="Gene3D" id="1.10.287.510">
    <property type="entry name" value="Helix hairpin bin"/>
    <property type="match status" value="1"/>
</dbReference>
<name>A0A6M6E6F0_PRIMG</name>
<evidence type="ECO:0000313" key="7">
    <source>
        <dbReference type="Proteomes" id="UP000501076"/>
    </source>
</evidence>
<dbReference type="Gene3D" id="3.40.50.300">
    <property type="entry name" value="P-loop containing nucleotide triphosphate hydrolases"/>
    <property type="match status" value="2"/>
</dbReference>
<gene>
    <name evidence="6" type="ORF">FDZ14_31920</name>
</gene>
<proteinExistence type="inferred from homology"/>
<feature type="coiled-coil region" evidence="4">
    <location>
        <begin position="282"/>
        <end position="339"/>
    </location>
</feature>
<accession>A0A6M6E6F0</accession>
<dbReference type="RefSeq" id="WP_171778695.1">
    <property type="nucleotide sequence ID" value="NZ_CP045273.1"/>
</dbReference>
<sequence>MLITKLQGEFVRQYPSILVSFPEEGLMNINGPNGAGKTTILTLIELALFGNISGIKASEIKYDQAKKSQKWWIELTFIKDGNEYCVHRHETTAKANLSVNGKELITGGQSEVTDHIVNKVLRMDQVSFTNAFYARQDDFDNLIKLSPEKRKKEISRLLKIDKIDDAIKKVRTDKNQLITKIDEQERHIKSPSEFDVAAATLKETLSTTDENLTNQEQIVREREASYKHLLERKTVIDSTYEKHQDLLSNLKECTQERKYLTEMSLPSITKELKEIAENKFEFSEMERDIKQYDEALLKLQKMQETKLLFVQKTQLIQHISTLKNRLTAKKERMDNLKECILDTNYVEQIQNVIEEITASENKISDIDKDLIYFRSELVYVTNQGKHFKDERNALLDVGQDSPCPVCKRAMGEHFHTLTDDYKYKLETLANQHKDLSKEIETREVRKQDIFKKISSLKLKKEQLESESRKLDKLQDEFKMLQQDFQTEKQDYLNVETQLNNFNDISFNEEEFKTLSSEVEKLQEKKERFSILSSSIAKEPKLLQQEKGMKNKIELNDSEIKRLENLIKQLKFDLEEYRSHQDKINKEVELLRATEKELSVVKEFRKNIEMRMEHLEKERDENQLKIKDMEERKSKLAFLIKTEEVFKNYKIDRMSKVRPRLESVMQDLLSFITDGKYDLVQLDDHYNVFVYRNGIKKPFHLFSGGEQKLIALCMRLAISRILTSQGEHKNFDYLALDEVLGSMDEGRQETIIDALRKLTGVFKQIFMITHNSNIKDLFDYTLQVEQNLDLSSRAYWVSELVEKS</sequence>
<comment type="subunit">
    <text evidence="2">Heterodimer of SbcC and SbcD.</text>
</comment>
<dbReference type="PANTHER" id="PTHR32114">
    <property type="entry name" value="ABC TRANSPORTER ABCH.3"/>
    <property type="match status" value="1"/>
</dbReference>
<comment type="similarity">
    <text evidence="1">Belongs to the SMC family. SbcC subfamily.</text>
</comment>
<organism evidence="6 7">
    <name type="scientific">Priestia megaterium</name>
    <name type="common">Bacillus megaterium</name>
    <dbReference type="NCBI Taxonomy" id="1404"/>
    <lineage>
        <taxon>Bacteria</taxon>
        <taxon>Bacillati</taxon>
        <taxon>Bacillota</taxon>
        <taxon>Bacilli</taxon>
        <taxon>Bacillales</taxon>
        <taxon>Bacillaceae</taxon>
        <taxon>Priestia</taxon>
    </lineage>
</organism>
<dbReference type="PANTHER" id="PTHR32114:SF2">
    <property type="entry name" value="ABC TRANSPORTER ABCH.3"/>
    <property type="match status" value="1"/>
</dbReference>
<dbReference type="GO" id="GO:0006302">
    <property type="term" value="P:double-strand break repair"/>
    <property type="evidence" value="ECO:0007669"/>
    <property type="project" value="InterPro"/>
</dbReference>